<gene>
    <name evidence="2" type="ORF">D5R40_27390</name>
</gene>
<dbReference type="RefSeq" id="WP_124144301.1">
    <property type="nucleotide sequence ID" value="NZ_CAWOKI010000008.1"/>
</dbReference>
<evidence type="ECO:0000259" key="1">
    <source>
        <dbReference type="PROSITE" id="PS50006"/>
    </source>
</evidence>
<proteinExistence type="predicted"/>
<organism evidence="2 3">
    <name type="scientific">Okeania hirsuta</name>
    <dbReference type="NCBI Taxonomy" id="1458930"/>
    <lineage>
        <taxon>Bacteria</taxon>
        <taxon>Bacillati</taxon>
        <taxon>Cyanobacteriota</taxon>
        <taxon>Cyanophyceae</taxon>
        <taxon>Oscillatoriophycideae</taxon>
        <taxon>Oscillatoriales</taxon>
        <taxon>Microcoleaceae</taxon>
        <taxon>Okeania</taxon>
    </lineage>
</organism>
<sequence length="225" mass="24961">MAINCNVCFYDRNSDKNQFCEVCGSEIQPSITLFEAGEKGIQEGEKQTVLQTYEQTVNSHQRINKNINQNINNNPVTPPVYTNIQTSSPPTLETAKKANILPKNSANPTLITGTIAKLIPKQVGSPVPEFIIDSNNALIGKFDPNIGPVEIDLDGFYGDETVSSTHAEIYFENNQWQIKDMGSTHGIYIKPTGKTRFGYRTNKPEILNSGDEIAIGKIRLLFLII</sequence>
<accession>A0A3N6PCI3</accession>
<evidence type="ECO:0000313" key="3">
    <source>
        <dbReference type="Proteomes" id="UP000269154"/>
    </source>
</evidence>
<dbReference type="Pfam" id="PF00498">
    <property type="entry name" value="FHA"/>
    <property type="match status" value="1"/>
</dbReference>
<dbReference type="InterPro" id="IPR000253">
    <property type="entry name" value="FHA_dom"/>
</dbReference>
<dbReference type="EMBL" id="RCBY01000250">
    <property type="protein sequence ID" value="RQH27488.1"/>
    <property type="molecule type" value="Genomic_DNA"/>
</dbReference>
<protein>
    <submittedName>
        <fullName evidence="2">FHA domain-containing protein</fullName>
    </submittedName>
</protein>
<dbReference type="AlphaFoldDB" id="A0A3N6PCI3"/>
<dbReference type="SUPFAM" id="SSF49879">
    <property type="entry name" value="SMAD/FHA domain"/>
    <property type="match status" value="1"/>
</dbReference>
<comment type="caution">
    <text evidence="2">The sequence shown here is derived from an EMBL/GenBank/DDBJ whole genome shotgun (WGS) entry which is preliminary data.</text>
</comment>
<dbReference type="PROSITE" id="PS50006">
    <property type="entry name" value="FHA_DOMAIN"/>
    <property type="match status" value="1"/>
</dbReference>
<evidence type="ECO:0000313" key="2">
    <source>
        <dbReference type="EMBL" id="RQH27488.1"/>
    </source>
</evidence>
<dbReference type="CDD" id="cd00060">
    <property type="entry name" value="FHA"/>
    <property type="match status" value="1"/>
</dbReference>
<dbReference type="Gene3D" id="2.60.200.20">
    <property type="match status" value="1"/>
</dbReference>
<reference evidence="2 3" key="1">
    <citation type="journal article" date="2018" name="ACS Chem. Biol.">
        <title>Ketoreductase domain dysfunction expands chemodiversity: malyngamide biosynthesis in the cyanobacterium Okeania hirsuta.</title>
        <authorList>
            <person name="Moss N.A."/>
            <person name="Leao T."/>
            <person name="Rankin M."/>
            <person name="McCullough T.M."/>
            <person name="Qu P."/>
            <person name="Korobeynikov A."/>
            <person name="Smith J.L."/>
            <person name="Gerwick L."/>
            <person name="Gerwick W.H."/>
        </authorList>
    </citation>
    <scope>NUCLEOTIDE SEQUENCE [LARGE SCALE GENOMIC DNA]</scope>
    <source>
        <strain evidence="2 3">PAB10Feb10-1</strain>
    </source>
</reference>
<name>A0A3N6PCI3_9CYAN</name>
<dbReference type="InterPro" id="IPR008984">
    <property type="entry name" value="SMAD_FHA_dom_sf"/>
</dbReference>
<keyword evidence="3" id="KW-1185">Reference proteome</keyword>
<dbReference type="Proteomes" id="UP000269154">
    <property type="component" value="Unassembled WGS sequence"/>
</dbReference>
<feature type="domain" description="FHA" evidence="1">
    <location>
        <begin position="137"/>
        <end position="189"/>
    </location>
</feature>
<dbReference type="OrthoDB" id="424711at2"/>